<gene>
    <name evidence="2" type="ORF">ENV88_04075</name>
</gene>
<keyword evidence="2" id="KW-0808">Transferase</keyword>
<dbReference type="AlphaFoldDB" id="A0A7C3SP20"/>
<dbReference type="PANTHER" id="PTHR37030">
    <property type="entry name" value="NUCLEOTIDYLTRANSFERASE"/>
    <property type="match status" value="1"/>
</dbReference>
<name>A0A7C3SP20_THEPE</name>
<evidence type="ECO:0000259" key="1">
    <source>
        <dbReference type="Pfam" id="PF01909"/>
    </source>
</evidence>
<dbReference type="PANTHER" id="PTHR37030:SF1">
    <property type="entry name" value="NUCLEOTIDYLTRANSFERASE"/>
    <property type="match status" value="1"/>
</dbReference>
<sequence>MSERLLVEEARRRAEVFRNLPRYLKVVLDTVKSLDENAEVYLFGSVAEGRYLLSSDIDILVVTERSPGEVLAALWEKGIKEPFEVHVVDKDAFEVYVRRAKLLRIDEYVRDTSTTVK</sequence>
<feature type="domain" description="Polymerase nucleotidyl transferase" evidence="1">
    <location>
        <begin position="25"/>
        <end position="97"/>
    </location>
</feature>
<dbReference type="Pfam" id="PF01909">
    <property type="entry name" value="NTP_transf_2"/>
    <property type="match status" value="1"/>
</dbReference>
<dbReference type="SUPFAM" id="SSF81301">
    <property type="entry name" value="Nucleotidyltransferase"/>
    <property type="match status" value="1"/>
</dbReference>
<dbReference type="InterPro" id="IPR002934">
    <property type="entry name" value="Polymerase_NTP_transf_dom"/>
</dbReference>
<dbReference type="EMBL" id="DTIB01000089">
    <property type="protein sequence ID" value="HGB25208.1"/>
    <property type="molecule type" value="Genomic_DNA"/>
</dbReference>
<organism evidence="2">
    <name type="scientific">Thermofilum pendens</name>
    <dbReference type="NCBI Taxonomy" id="2269"/>
    <lineage>
        <taxon>Archaea</taxon>
        <taxon>Thermoproteota</taxon>
        <taxon>Thermoprotei</taxon>
        <taxon>Thermofilales</taxon>
        <taxon>Thermofilaceae</taxon>
        <taxon>Thermofilum</taxon>
    </lineage>
</organism>
<evidence type="ECO:0000313" key="2">
    <source>
        <dbReference type="EMBL" id="HGB25208.1"/>
    </source>
</evidence>
<dbReference type="InterPro" id="IPR043519">
    <property type="entry name" value="NT_sf"/>
</dbReference>
<dbReference type="GO" id="GO:0016779">
    <property type="term" value="F:nucleotidyltransferase activity"/>
    <property type="evidence" value="ECO:0007669"/>
    <property type="project" value="InterPro"/>
</dbReference>
<dbReference type="Gene3D" id="3.30.460.10">
    <property type="entry name" value="Beta Polymerase, domain 2"/>
    <property type="match status" value="1"/>
</dbReference>
<dbReference type="CDD" id="cd05403">
    <property type="entry name" value="NT_KNTase_like"/>
    <property type="match status" value="1"/>
</dbReference>
<protein>
    <submittedName>
        <fullName evidence="2">Nucleotidyltransferase domain-containing protein</fullName>
    </submittedName>
</protein>
<proteinExistence type="predicted"/>
<reference evidence="2" key="1">
    <citation type="journal article" date="2020" name="mSystems">
        <title>Genome- and Community-Level Interaction Insights into Carbon Utilization and Element Cycling Functions of Hydrothermarchaeota in Hydrothermal Sediment.</title>
        <authorList>
            <person name="Zhou Z."/>
            <person name="Liu Y."/>
            <person name="Xu W."/>
            <person name="Pan J."/>
            <person name="Luo Z.H."/>
            <person name="Li M."/>
        </authorList>
    </citation>
    <scope>NUCLEOTIDE SEQUENCE [LARGE SCALE GENOMIC DNA]</scope>
    <source>
        <strain evidence="2">SpSt-8</strain>
    </source>
</reference>
<comment type="caution">
    <text evidence="2">The sequence shown here is derived from an EMBL/GenBank/DDBJ whole genome shotgun (WGS) entry which is preliminary data.</text>
</comment>
<accession>A0A7C3SP20</accession>